<name>A0A1Y5F6T4_9BACT</name>
<dbReference type="AlphaFoldDB" id="A0A1Y5F6T4"/>
<proteinExistence type="predicted"/>
<accession>A0A1Y5F6T4</accession>
<sequence length="67" mass="7758">MWDKKWVKTTGLALSYPSTILISAIGMKELVERNILSKTWGTIIFLAIIFNTIYLMIYYALKNKNKS</sequence>
<evidence type="ECO:0000313" key="3">
    <source>
        <dbReference type="Proteomes" id="UP000196531"/>
    </source>
</evidence>
<dbReference type="EMBL" id="MAAO01000016">
    <property type="protein sequence ID" value="OUR92950.1"/>
    <property type="molecule type" value="Genomic_DNA"/>
</dbReference>
<protein>
    <submittedName>
        <fullName evidence="2">Uncharacterized protein</fullName>
    </submittedName>
</protein>
<evidence type="ECO:0000313" key="2">
    <source>
        <dbReference type="EMBL" id="OUR92950.1"/>
    </source>
</evidence>
<keyword evidence="1" id="KW-0812">Transmembrane</keyword>
<gene>
    <name evidence="2" type="ORF">A9Q84_20800</name>
</gene>
<organism evidence="2 3">
    <name type="scientific">Halobacteriovorax marinus</name>
    <dbReference type="NCBI Taxonomy" id="97084"/>
    <lineage>
        <taxon>Bacteria</taxon>
        <taxon>Pseudomonadati</taxon>
        <taxon>Bdellovibrionota</taxon>
        <taxon>Bacteriovoracia</taxon>
        <taxon>Bacteriovoracales</taxon>
        <taxon>Halobacteriovoraceae</taxon>
        <taxon>Halobacteriovorax</taxon>
    </lineage>
</organism>
<keyword evidence="1" id="KW-1133">Transmembrane helix</keyword>
<comment type="caution">
    <text evidence="2">The sequence shown here is derived from an EMBL/GenBank/DDBJ whole genome shotgun (WGS) entry which is preliminary data.</text>
</comment>
<reference evidence="3" key="1">
    <citation type="journal article" date="2017" name="Proc. Natl. Acad. Sci. U.S.A.">
        <title>Simulation of Deepwater Horizon oil plume reveals substrate specialization within a complex community of hydrocarbon-degraders.</title>
        <authorList>
            <person name="Hu P."/>
            <person name="Dubinsky E.A."/>
            <person name="Probst A.J."/>
            <person name="Wang J."/>
            <person name="Sieber C.M.K."/>
            <person name="Tom L.M."/>
            <person name="Gardinali P."/>
            <person name="Banfield J.F."/>
            <person name="Atlas R.M."/>
            <person name="Andersen G.L."/>
        </authorList>
    </citation>
    <scope>NUCLEOTIDE SEQUENCE [LARGE SCALE GENOMIC DNA]</scope>
</reference>
<dbReference type="Proteomes" id="UP000196531">
    <property type="component" value="Unassembled WGS sequence"/>
</dbReference>
<feature type="transmembrane region" description="Helical" evidence="1">
    <location>
        <begin position="39"/>
        <end position="61"/>
    </location>
</feature>
<keyword evidence="1" id="KW-0472">Membrane</keyword>
<evidence type="ECO:0000256" key="1">
    <source>
        <dbReference type="SAM" id="Phobius"/>
    </source>
</evidence>